<dbReference type="PANTHER" id="PTHR43180">
    <property type="entry name" value="3-OXOACYL-(ACYL-CARRIER-PROTEIN) REDUCTASE (AFU_ORTHOLOGUE AFUA_6G11210)"/>
    <property type="match status" value="1"/>
</dbReference>
<keyword evidence="2" id="KW-0560">Oxidoreductase</keyword>
<evidence type="ECO:0000256" key="1">
    <source>
        <dbReference type="ARBA" id="ARBA00006484"/>
    </source>
</evidence>
<accession>A0AAV1CSZ9</accession>
<gene>
    <name evidence="3" type="ORF">OLC1_LOCUS8081</name>
</gene>
<proteinExistence type="inferred from homology"/>
<dbReference type="PRINTS" id="PR00081">
    <property type="entry name" value="GDHRDH"/>
</dbReference>
<dbReference type="EMBL" id="OX459120">
    <property type="protein sequence ID" value="CAI9097647.1"/>
    <property type="molecule type" value="Genomic_DNA"/>
</dbReference>
<comment type="similarity">
    <text evidence="1">Belongs to the short-chain dehydrogenases/reductases (SDR) family.</text>
</comment>
<dbReference type="NCBIfam" id="NF005559">
    <property type="entry name" value="PRK07231.1"/>
    <property type="match status" value="1"/>
</dbReference>
<evidence type="ECO:0000313" key="4">
    <source>
        <dbReference type="Proteomes" id="UP001161247"/>
    </source>
</evidence>
<reference evidence="3" key="1">
    <citation type="submission" date="2023-03" db="EMBL/GenBank/DDBJ databases">
        <authorList>
            <person name="Julca I."/>
        </authorList>
    </citation>
    <scope>NUCLEOTIDE SEQUENCE</scope>
</reference>
<evidence type="ECO:0000256" key="2">
    <source>
        <dbReference type="ARBA" id="ARBA00023002"/>
    </source>
</evidence>
<dbReference type="FunFam" id="3.40.50.720:FF:000084">
    <property type="entry name" value="Short-chain dehydrogenase reductase"/>
    <property type="match status" value="1"/>
</dbReference>
<dbReference type="InterPro" id="IPR020904">
    <property type="entry name" value="Sc_DH/Rdtase_CS"/>
</dbReference>
<dbReference type="PANTHER" id="PTHR43180:SF61">
    <property type="entry name" value="SECOISOLARICIRESINOL DEHYDROGENASE"/>
    <property type="match status" value="1"/>
</dbReference>
<name>A0AAV1CSZ9_OLDCO</name>
<dbReference type="GO" id="GO:0016616">
    <property type="term" value="F:oxidoreductase activity, acting on the CH-OH group of donors, NAD or NADP as acceptor"/>
    <property type="evidence" value="ECO:0007669"/>
    <property type="project" value="UniProtKB-ARBA"/>
</dbReference>
<dbReference type="PROSITE" id="PS00061">
    <property type="entry name" value="ADH_SHORT"/>
    <property type="match status" value="1"/>
</dbReference>
<dbReference type="PRINTS" id="PR00080">
    <property type="entry name" value="SDRFAMILY"/>
</dbReference>
<evidence type="ECO:0000313" key="3">
    <source>
        <dbReference type="EMBL" id="CAI9097647.1"/>
    </source>
</evidence>
<dbReference type="Proteomes" id="UP001161247">
    <property type="component" value="Chromosome 3"/>
</dbReference>
<keyword evidence="4" id="KW-1185">Reference proteome</keyword>
<dbReference type="Gene3D" id="3.40.50.720">
    <property type="entry name" value="NAD(P)-binding Rossmann-like Domain"/>
    <property type="match status" value="1"/>
</dbReference>
<protein>
    <submittedName>
        <fullName evidence="3">OLC1v1034121C1</fullName>
    </submittedName>
</protein>
<sequence length="281" mass="29976">MEMSTPVGSSSGSGITGRLEGKVAIITGGASGIGHCTAMLFAKHGAKVIIADIQNSAPEEFQEQESITYVRCDVTKESDVENAVDTAIEKHGKLDIMFSNVGISGSKPNGVVLGADTDYENFKRVFDVNVFGAFLCAKHASRVMIPARKGSIIFTSSLCTKTYGYVAHAYCASKHAIVGLTKNLGVELGEFGIRVNCISPFGVATPMLQKLLGKDKQKTEEYVGEMANLKEAVLEVDDVAEAVLYLGSDESKYISGINLVIDGGYSTTNVALKVARKKMFP</sequence>
<organism evidence="3 4">
    <name type="scientific">Oldenlandia corymbosa var. corymbosa</name>
    <dbReference type="NCBI Taxonomy" id="529605"/>
    <lineage>
        <taxon>Eukaryota</taxon>
        <taxon>Viridiplantae</taxon>
        <taxon>Streptophyta</taxon>
        <taxon>Embryophyta</taxon>
        <taxon>Tracheophyta</taxon>
        <taxon>Spermatophyta</taxon>
        <taxon>Magnoliopsida</taxon>
        <taxon>eudicotyledons</taxon>
        <taxon>Gunneridae</taxon>
        <taxon>Pentapetalae</taxon>
        <taxon>asterids</taxon>
        <taxon>lamiids</taxon>
        <taxon>Gentianales</taxon>
        <taxon>Rubiaceae</taxon>
        <taxon>Rubioideae</taxon>
        <taxon>Spermacoceae</taxon>
        <taxon>Hedyotis-Oldenlandia complex</taxon>
        <taxon>Oldenlandia</taxon>
    </lineage>
</organism>
<dbReference type="SUPFAM" id="SSF51735">
    <property type="entry name" value="NAD(P)-binding Rossmann-fold domains"/>
    <property type="match status" value="1"/>
</dbReference>
<dbReference type="InterPro" id="IPR036291">
    <property type="entry name" value="NAD(P)-bd_dom_sf"/>
</dbReference>
<dbReference type="InterPro" id="IPR002347">
    <property type="entry name" value="SDR_fam"/>
</dbReference>
<dbReference type="AlphaFoldDB" id="A0AAV1CSZ9"/>
<dbReference type="Pfam" id="PF13561">
    <property type="entry name" value="adh_short_C2"/>
    <property type="match status" value="1"/>
</dbReference>